<dbReference type="NCBIfam" id="TIGR00466">
    <property type="entry name" value="kdsB"/>
    <property type="match status" value="1"/>
</dbReference>
<dbReference type="OrthoDB" id="9815559at2"/>
<dbReference type="NCBIfam" id="NF003950">
    <property type="entry name" value="PRK05450.1-3"/>
    <property type="match status" value="1"/>
</dbReference>
<dbReference type="GO" id="GO:0008690">
    <property type="term" value="F:3-deoxy-manno-octulosonate cytidylyltransferase activity"/>
    <property type="evidence" value="ECO:0007669"/>
    <property type="project" value="UniProtKB-UniRule"/>
</dbReference>
<dbReference type="CDD" id="cd02517">
    <property type="entry name" value="CMP-KDO-Synthetase"/>
    <property type="match status" value="1"/>
</dbReference>
<dbReference type="FunFam" id="3.90.550.10:FF:000011">
    <property type="entry name" value="3-deoxy-manno-octulosonate cytidylyltransferase"/>
    <property type="match status" value="1"/>
</dbReference>
<dbReference type="InterPro" id="IPR004528">
    <property type="entry name" value="KdsB"/>
</dbReference>
<dbReference type="HAMAP" id="MF_00057">
    <property type="entry name" value="KdsB"/>
    <property type="match status" value="1"/>
</dbReference>
<dbReference type="GO" id="GO:0009103">
    <property type="term" value="P:lipopolysaccharide biosynthetic process"/>
    <property type="evidence" value="ECO:0007669"/>
    <property type="project" value="UniProtKB-UniRule"/>
</dbReference>
<accession>A0A285I9G6</accession>
<sequence length="251" mass="27570">MAFVVVIPARYASSRLPGKPLADIAGKTMIERVYQQALQSGASRVVVATDDARVAAAVDEFSGEVCMTDPNHNSGTERLAEVVNKLQLGPETIVVNVQGDEPFIPPLIIRQVAENLAGQHRARMATLAVPLRHAAEIRNPNIVKVVTDKQGYALYFSRSVIPYDRDGIVADDLASHYRRHIGIYAYRAGFIQQYVNWPASALEQIESLEQLRVLWQGEAIHVDTALETPAVGVDTPADLEQARQHARSLAQ</sequence>
<dbReference type="PANTHER" id="PTHR42866">
    <property type="entry name" value="3-DEOXY-MANNO-OCTULOSONATE CYTIDYLYLTRANSFERASE"/>
    <property type="match status" value="1"/>
</dbReference>
<keyword evidence="5" id="KW-0963">Cytoplasm</keyword>
<name>A0A285I9G6_9GAMM</name>
<dbReference type="Proteomes" id="UP000219353">
    <property type="component" value="Unassembled WGS sequence"/>
</dbReference>
<comment type="function">
    <text evidence="5">Activates KDO (a required 8-carbon sugar) for incorporation into bacterial lipopolysaccharide in Gram-negative bacteria.</text>
</comment>
<evidence type="ECO:0000256" key="3">
    <source>
        <dbReference type="ARBA" id="ARBA00022695"/>
    </source>
</evidence>
<evidence type="ECO:0000256" key="4">
    <source>
        <dbReference type="ARBA" id="ARBA00022985"/>
    </source>
</evidence>
<dbReference type="SUPFAM" id="SSF53448">
    <property type="entry name" value="Nucleotide-diphospho-sugar transferases"/>
    <property type="match status" value="1"/>
</dbReference>
<dbReference type="UniPathway" id="UPA00358">
    <property type="reaction ID" value="UER00476"/>
</dbReference>
<dbReference type="Gene3D" id="3.90.550.10">
    <property type="entry name" value="Spore Coat Polysaccharide Biosynthesis Protein SpsA, Chain A"/>
    <property type="match status" value="1"/>
</dbReference>
<evidence type="ECO:0000256" key="1">
    <source>
        <dbReference type="ARBA" id="ARBA00004370"/>
    </source>
</evidence>
<dbReference type="Pfam" id="PF02348">
    <property type="entry name" value="CTP_transf_3"/>
    <property type="match status" value="1"/>
</dbReference>
<comment type="pathway">
    <text evidence="5">Nucleotide-sugar biosynthesis; CMP-3-deoxy-D-manno-octulosonate biosynthesis; CMP-3-deoxy-D-manno-octulosonate from 3-deoxy-D-manno-octulosonate and CTP: step 1/1.</text>
</comment>
<reference evidence="7" key="1">
    <citation type="submission" date="2017-09" db="EMBL/GenBank/DDBJ databases">
        <authorList>
            <person name="Varghese N."/>
            <person name="Submissions S."/>
        </authorList>
    </citation>
    <scope>NUCLEOTIDE SEQUENCE [LARGE SCALE GENOMIC DNA]</scope>
    <source>
        <strain evidence="7">CGMCC 1.12461</strain>
    </source>
</reference>
<keyword evidence="2 5" id="KW-0808">Transferase</keyword>
<evidence type="ECO:0000256" key="5">
    <source>
        <dbReference type="HAMAP-Rule" id="MF_00057"/>
    </source>
</evidence>
<dbReference type="InterPro" id="IPR029044">
    <property type="entry name" value="Nucleotide-diphossugar_trans"/>
</dbReference>
<evidence type="ECO:0000313" key="7">
    <source>
        <dbReference type="Proteomes" id="UP000219353"/>
    </source>
</evidence>
<organism evidence="6 7">
    <name type="scientific">Arsukibacterium tuosuense</name>
    <dbReference type="NCBI Taxonomy" id="1323745"/>
    <lineage>
        <taxon>Bacteria</taxon>
        <taxon>Pseudomonadati</taxon>
        <taxon>Pseudomonadota</taxon>
        <taxon>Gammaproteobacteria</taxon>
        <taxon>Chromatiales</taxon>
        <taxon>Chromatiaceae</taxon>
        <taxon>Arsukibacterium</taxon>
    </lineage>
</organism>
<evidence type="ECO:0000256" key="2">
    <source>
        <dbReference type="ARBA" id="ARBA00022679"/>
    </source>
</evidence>
<dbReference type="EMBL" id="OBEB01000001">
    <property type="protein sequence ID" value="SNY43601.1"/>
    <property type="molecule type" value="Genomic_DNA"/>
</dbReference>
<protein>
    <recommendedName>
        <fullName evidence="5">3-deoxy-manno-octulosonate cytidylyltransferase</fullName>
        <ecNumber evidence="5">2.7.7.38</ecNumber>
    </recommendedName>
    <alternativeName>
        <fullName evidence="5">CMP-2-keto-3-deoxyoctulosonic acid synthase</fullName>
        <shortName evidence="5">CKS</shortName>
        <shortName evidence="5">CMP-KDO synthase</shortName>
    </alternativeName>
</protein>
<gene>
    <name evidence="5" type="primary">kdsB</name>
    <name evidence="6" type="ORF">SAMN06297280_0615</name>
</gene>
<keyword evidence="3 5" id="KW-0548">Nucleotidyltransferase</keyword>
<dbReference type="GO" id="GO:0033468">
    <property type="term" value="P:CMP-keto-3-deoxy-D-manno-octulosonic acid biosynthetic process"/>
    <property type="evidence" value="ECO:0007669"/>
    <property type="project" value="UniProtKB-UniRule"/>
</dbReference>
<dbReference type="RefSeq" id="WP_097109860.1">
    <property type="nucleotide sequence ID" value="NZ_OBEB01000001.1"/>
</dbReference>
<keyword evidence="4 5" id="KW-0448">Lipopolysaccharide biosynthesis</keyword>
<dbReference type="AlphaFoldDB" id="A0A285I9G6"/>
<proteinExistence type="inferred from homology"/>
<keyword evidence="7" id="KW-1185">Reference proteome</keyword>
<comment type="subcellular location">
    <subcellularLocation>
        <location evidence="5">Cytoplasm</location>
    </subcellularLocation>
    <subcellularLocation>
        <location evidence="1">Membrane</location>
    </subcellularLocation>
</comment>
<dbReference type="PANTHER" id="PTHR42866:SF2">
    <property type="entry name" value="3-DEOXY-MANNO-OCTULOSONATE CYTIDYLYLTRANSFERASE, MITOCHONDRIAL"/>
    <property type="match status" value="1"/>
</dbReference>
<dbReference type="NCBIfam" id="NF003952">
    <property type="entry name" value="PRK05450.1-5"/>
    <property type="match status" value="1"/>
</dbReference>
<comment type="similarity">
    <text evidence="5">Belongs to the KdsB family.</text>
</comment>
<evidence type="ECO:0000313" key="6">
    <source>
        <dbReference type="EMBL" id="SNY43601.1"/>
    </source>
</evidence>
<dbReference type="InterPro" id="IPR003329">
    <property type="entry name" value="Cytidylyl_trans"/>
</dbReference>
<dbReference type="NCBIfam" id="NF009905">
    <property type="entry name" value="PRK13368.1"/>
    <property type="match status" value="1"/>
</dbReference>
<dbReference type="GO" id="GO:0016020">
    <property type="term" value="C:membrane"/>
    <property type="evidence" value="ECO:0007669"/>
    <property type="project" value="UniProtKB-SubCell"/>
</dbReference>
<comment type="catalytic activity">
    <reaction evidence="5">
        <text>3-deoxy-alpha-D-manno-oct-2-ulosonate + CTP = CMP-3-deoxy-beta-D-manno-octulosonate + diphosphate</text>
        <dbReference type="Rhea" id="RHEA:23448"/>
        <dbReference type="ChEBI" id="CHEBI:33019"/>
        <dbReference type="ChEBI" id="CHEBI:37563"/>
        <dbReference type="ChEBI" id="CHEBI:85986"/>
        <dbReference type="ChEBI" id="CHEBI:85987"/>
        <dbReference type="EC" id="2.7.7.38"/>
    </reaction>
</comment>
<dbReference type="EC" id="2.7.7.38" evidence="5"/>
<dbReference type="GO" id="GO:0005829">
    <property type="term" value="C:cytosol"/>
    <property type="evidence" value="ECO:0007669"/>
    <property type="project" value="TreeGrafter"/>
</dbReference>